<dbReference type="FunFam" id="1.10.10.10:FF:000001">
    <property type="entry name" value="LysR family transcriptional regulator"/>
    <property type="match status" value="1"/>
</dbReference>
<comment type="similarity">
    <text evidence="1">Belongs to the LysR transcriptional regulatory family.</text>
</comment>
<dbReference type="CDD" id="cd05466">
    <property type="entry name" value="PBP2_LTTR_substrate"/>
    <property type="match status" value="1"/>
</dbReference>
<keyword evidence="3" id="KW-0238">DNA-binding</keyword>
<evidence type="ECO:0000313" key="6">
    <source>
        <dbReference type="EMBL" id="TQL51336.1"/>
    </source>
</evidence>
<dbReference type="OrthoDB" id="3181812at2"/>
<dbReference type="InterPro" id="IPR000847">
    <property type="entry name" value="LysR_HTH_N"/>
</dbReference>
<keyword evidence="7" id="KW-1185">Reference proteome</keyword>
<evidence type="ECO:0000259" key="5">
    <source>
        <dbReference type="PROSITE" id="PS50931"/>
    </source>
</evidence>
<keyword evidence="4" id="KW-0804">Transcription</keyword>
<evidence type="ECO:0000256" key="4">
    <source>
        <dbReference type="ARBA" id="ARBA00023163"/>
    </source>
</evidence>
<keyword evidence="2" id="KW-0805">Transcription regulation</keyword>
<dbReference type="InterPro" id="IPR050950">
    <property type="entry name" value="HTH-type_LysR_regulators"/>
</dbReference>
<dbReference type="Gene3D" id="3.40.190.290">
    <property type="match status" value="1"/>
</dbReference>
<protein>
    <submittedName>
        <fullName evidence="6">LysR family hydrogen peroxide-inducible transcriptional activator</fullName>
    </submittedName>
</protein>
<dbReference type="InterPro" id="IPR005119">
    <property type="entry name" value="LysR_subst-bd"/>
</dbReference>
<evidence type="ECO:0000313" key="7">
    <source>
        <dbReference type="Proteomes" id="UP000319516"/>
    </source>
</evidence>
<dbReference type="PANTHER" id="PTHR30419">
    <property type="entry name" value="HTH-TYPE TRANSCRIPTIONAL REGULATOR YBHD"/>
    <property type="match status" value="1"/>
</dbReference>
<evidence type="ECO:0000256" key="2">
    <source>
        <dbReference type="ARBA" id="ARBA00023015"/>
    </source>
</evidence>
<dbReference type="GO" id="GO:0003677">
    <property type="term" value="F:DNA binding"/>
    <property type="evidence" value="ECO:0007669"/>
    <property type="project" value="UniProtKB-KW"/>
</dbReference>
<dbReference type="InterPro" id="IPR036388">
    <property type="entry name" value="WH-like_DNA-bd_sf"/>
</dbReference>
<gene>
    <name evidence="6" type="ORF">FB467_2478</name>
</gene>
<dbReference type="SUPFAM" id="SSF46785">
    <property type="entry name" value="Winged helix' DNA-binding domain"/>
    <property type="match status" value="1"/>
</dbReference>
<dbReference type="Pfam" id="PF03466">
    <property type="entry name" value="LysR_substrate"/>
    <property type="match status" value="1"/>
</dbReference>
<dbReference type="EMBL" id="VFOP01000001">
    <property type="protein sequence ID" value="TQL51336.1"/>
    <property type="molecule type" value="Genomic_DNA"/>
</dbReference>
<dbReference type="InterPro" id="IPR036390">
    <property type="entry name" value="WH_DNA-bd_sf"/>
</dbReference>
<dbReference type="GO" id="GO:0005829">
    <property type="term" value="C:cytosol"/>
    <property type="evidence" value="ECO:0007669"/>
    <property type="project" value="TreeGrafter"/>
</dbReference>
<feature type="domain" description="HTH lysR-type" evidence="5">
    <location>
        <begin position="1"/>
        <end position="58"/>
    </location>
</feature>
<reference evidence="6 7" key="1">
    <citation type="submission" date="2019-06" db="EMBL/GenBank/DDBJ databases">
        <title>Sequencing the genomes of 1000 actinobacteria strains.</title>
        <authorList>
            <person name="Klenk H.-P."/>
        </authorList>
    </citation>
    <scope>NUCLEOTIDE SEQUENCE [LARGE SCALE GENOMIC DNA]</scope>
    <source>
        <strain evidence="6 7">DSM 12335</strain>
    </source>
</reference>
<sequence length="325" mass="34737">MELHQLRYVLAVAETGSFSRAAERLYVVQSNVSAQVRKLERELGVELFERRPHEVVPTAFGEAFLPGIRASLETLEDARSSLDALRGLTAGNAQLGVLGTVGNWLMPAVTSAFLDTYPGVELWITEEPSSILGGMVLSGDIPQALMILPQTLPQQLVAEPLFEEELVALVPAGHPLCGSGSAPLTAFAEEDVLLPEAGNQLRDMLNDACAEAGFHPRNRVEVGKKQLARELAVAGVAAAFMPALTALHDAAREPERVVRLTGPSVVRSVGLVRHQRTTLSPADAALAETMRATLPEHLRNALAAAIHPADGTRQPLARAHISADC</sequence>
<organism evidence="6 7">
    <name type="scientific">Ornithinicoccus hortensis</name>
    <dbReference type="NCBI Taxonomy" id="82346"/>
    <lineage>
        <taxon>Bacteria</taxon>
        <taxon>Bacillati</taxon>
        <taxon>Actinomycetota</taxon>
        <taxon>Actinomycetes</taxon>
        <taxon>Micrococcales</taxon>
        <taxon>Intrasporangiaceae</taxon>
        <taxon>Ornithinicoccus</taxon>
    </lineage>
</organism>
<dbReference type="Pfam" id="PF00126">
    <property type="entry name" value="HTH_1"/>
    <property type="match status" value="1"/>
</dbReference>
<evidence type="ECO:0000256" key="3">
    <source>
        <dbReference type="ARBA" id="ARBA00023125"/>
    </source>
</evidence>
<accession>A0A542YTB4</accession>
<evidence type="ECO:0000256" key="1">
    <source>
        <dbReference type="ARBA" id="ARBA00009437"/>
    </source>
</evidence>
<proteinExistence type="inferred from homology"/>
<dbReference type="PROSITE" id="PS50931">
    <property type="entry name" value="HTH_LYSR"/>
    <property type="match status" value="1"/>
</dbReference>
<dbReference type="SUPFAM" id="SSF53850">
    <property type="entry name" value="Periplasmic binding protein-like II"/>
    <property type="match status" value="1"/>
</dbReference>
<name>A0A542YTB4_9MICO</name>
<comment type="caution">
    <text evidence="6">The sequence shown here is derived from an EMBL/GenBank/DDBJ whole genome shotgun (WGS) entry which is preliminary data.</text>
</comment>
<dbReference type="AlphaFoldDB" id="A0A542YTB4"/>
<dbReference type="RefSeq" id="WP_141785349.1">
    <property type="nucleotide sequence ID" value="NZ_BAAAIK010000010.1"/>
</dbReference>
<dbReference type="GO" id="GO:0003700">
    <property type="term" value="F:DNA-binding transcription factor activity"/>
    <property type="evidence" value="ECO:0007669"/>
    <property type="project" value="InterPro"/>
</dbReference>
<dbReference type="PRINTS" id="PR00039">
    <property type="entry name" value="HTHLYSR"/>
</dbReference>
<dbReference type="Gene3D" id="1.10.10.10">
    <property type="entry name" value="Winged helix-like DNA-binding domain superfamily/Winged helix DNA-binding domain"/>
    <property type="match status" value="1"/>
</dbReference>
<dbReference type="Proteomes" id="UP000319516">
    <property type="component" value="Unassembled WGS sequence"/>
</dbReference>